<keyword evidence="3" id="KW-1185">Reference proteome</keyword>
<dbReference type="InterPro" id="IPR000477">
    <property type="entry name" value="RT_dom"/>
</dbReference>
<protein>
    <recommendedName>
        <fullName evidence="1">Reverse transcriptase domain-containing protein</fullName>
    </recommendedName>
</protein>
<evidence type="ECO:0000313" key="2">
    <source>
        <dbReference type="EMBL" id="RDX99539.1"/>
    </source>
</evidence>
<evidence type="ECO:0000313" key="3">
    <source>
        <dbReference type="Proteomes" id="UP000257109"/>
    </source>
</evidence>
<name>A0A371H9U4_MUCPR</name>
<feature type="non-terminal residue" evidence="2">
    <location>
        <position position="1"/>
    </location>
</feature>
<evidence type="ECO:0000259" key="1">
    <source>
        <dbReference type="Pfam" id="PF00078"/>
    </source>
</evidence>
<feature type="domain" description="Reverse transcriptase" evidence="1">
    <location>
        <begin position="44"/>
        <end position="153"/>
    </location>
</feature>
<sequence length="167" mass="19544">MDPYKLKPSQSSCHITLNLVETVIIPIPKIDKPKNLKDFKSINLCNVFHKLKLHLVNLIRPFHCSIIPNRIIHKKKGKYGFLTFKIDFEKTYDHVYWNFLKLILTEFSFPSHIINLITSCTTFASLSLKWNNERLEIGDLMSPYLFFLCMEKLTILKKIKNSTNGSQ</sequence>
<dbReference type="STRING" id="157652.A0A371H9U4"/>
<comment type="caution">
    <text evidence="2">The sequence shown here is derived from an EMBL/GenBank/DDBJ whole genome shotgun (WGS) entry which is preliminary data.</text>
</comment>
<organism evidence="2 3">
    <name type="scientific">Mucuna pruriens</name>
    <name type="common">Velvet bean</name>
    <name type="synonym">Dolichos pruriens</name>
    <dbReference type="NCBI Taxonomy" id="157652"/>
    <lineage>
        <taxon>Eukaryota</taxon>
        <taxon>Viridiplantae</taxon>
        <taxon>Streptophyta</taxon>
        <taxon>Embryophyta</taxon>
        <taxon>Tracheophyta</taxon>
        <taxon>Spermatophyta</taxon>
        <taxon>Magnoliopsida</taxon>
        <taxon>eudicotyledons</taxon>
        <taxon>Gunneridae</taxon>
        <taxon>Pentapetalae</taxon>
        <taxon>rosids</taxon>
        <taxon>fabids</taxon>
        <taxon>Fabales</taxon>
        <taxon>Fabaceae</taxon>
        <taxon>Papilionoideae</taxon>
        <taxon>50 kb inversion clade</taxon>
        <taxon>NPAAA clade</taxon>
        <taxon>indigoferoid/millettioid clade</taxon>
        <taxon>Phaseoleae</taxon>
        <taxon>Mucuna</taxon>
    </lineage>
</organism>
<gene>
    <name evidence="2" type="ORF">CR513_17398</name>
</gene>
<dbReference type="AlphaFoldDB" id="A0A371H9U4"/>
<dbReference type="OrthoDB" id="1435695at2759"/>
<accession>A0A371H9U4</accession>
<dbReference type="Proteomes" id="UP000257109">
    <property type="component" value="Unassembled WGS sequence"/>
</dbReference>
<dbReference type="Pfam" id="PF00078">
    <property type="entry name" value="RVT_1"/>
    <property type="match status" value="1"/>
</dbReference>
<proteinExistence type="predicted"/>
<dbReference type="EMBL" id="QJKJ01003203">
    <property type="protein sequence ID" value="RDX99539.1"/>
    <property type="molecule type" value="Genomic_DNA"/>
</dbReference>
<reference evidence="2" key="1">
    <citation type="submission" date="2018-05" db="EMBL/GenBank/DDBJ databases">
        <title>Draft genome of Mucuna pruriens seed.</title>
        <authorList>
            <person name="Nnadi N.E."/>
            <person name="Vos R."/>
            <person name="Hasami M.H."/>
            <person name="Devisetty U.K."/>
            <person name="Aguiy J.C."/>
        </authorList>
    </citation>
    <scope>NUCLEOTIDE SEQUENCE [LARGE SCALE GENOMIC DNA]</scope>
    <source>
        <strain evidence="2">JCA_2017</strain>
    </source>
</reference>